<keyword evidence="1" id="KW-0436">Ligase</keyword>
<dbReference type="GO" id="GO:0016020">
    <property type="term" value="C:membrane"/>
    <property type="evidence" value="ECO:0007669"/>
    <property type="project" value="TreeGrafter"/>
</dbReference>
<dbReference type="GO" id="GO:0004467">
    <property type="term" value="F:long-chain fatty acid-CoA ligase activity"/>
    <property type="evidence" value="ECO:0007669"/>
    <property type="project" value="UniProtKB-EC"/>
</dbReference>
<accession>A0A915HQ86</accession>
<dbReference type="GO" id="GO:0005524">
    <property type="term" value="F:ATP binding"/>
    <property type="evidence" value="ECO:0007669"/>
    <property type="project" value="UniProtKB-KW"/>
</dbReference>
<dbReference type="PANTHER" id="PTHR43272">
    <property type="entry name" value="LONG-CHAIN-FATTY-ACID--COA LIGASE"/>
    <property type="match status" value="1"/>
</dbReference>
<dbReference type="PROSITE" id="PS00455">
    <property type="entry name" value="AMP_BINDING"/>
    <property type="match status" value="1"/>
</dbReference>
<sequence>MTTRILAFVVKKRLKYELLKSYYRCMTTGEVDFRGRKKDTRVSAPDNPNKIQPIVDLAHQSVEVDVKEKLFLLQTIDKEEHIRRSILVADDSLWKYMHSDARSLAETFRRGARISDNGPCLGYRKPMPDGTLPYAWLTYDDVLQRSENLGRGFIEKGLAPGQNTFIGIYSKNRPEWVITEQACYFFSMVTVPLYDTLGPEACSFIINQTEIRVVVCDRSHQAEMLVEKRYTCPSLQSIFPSYDDLATICYTSGTTGNPKGVMITHGNIVSACTGSYLIRFAKQ</sequence>
<dbReference type="Gene3D" id="3.40.50.12780">
    <property type="entry name" value="N-terminal domain of ligase-like"/>
    <property type="match status" value="1"/>
</dbReference>
<dbReference type="Pfam" id="PF00501">
    <property type="entry name" value="AMP-binding"/>
    <property type="match status" value="1"/>
</dbReference>
<evidence type="ECO:0000259" key="4">
    <source>
        <dbReference type="Pfam" id="PF00501"/>
    </source>
</evidence>
<dbReference type="InterPro" id="IPR020845">
    <property type="entry name" value="AMP-binding_CS"/>
</dbReference>
<feature type="domain" description="AMP-dependent synthetase/ligase" evidence="4">
    <location>
        <begin position="134"/>
        <end position="275"/>
    </location>
</feature>
<dbReference type="SUPFAM" id="SSF56801">
    <property type="entry name" value="Acetyl-CoA synthetase-like"/>
    <property type="match status" value="1"/>
</dbReference>
<reference evidence="6" key="1">
    <citation type="submission" date="2022-11" db="UniProtKB">
        <authorList>
            <consortium name="WormBaseParasite"/>
        </authorList>
    </citation>
    <scope>IDENTIFICATION</scope>
</reference>
<keyword evidence="5" id="KW-1185">Reference proteome</keyword>
<evidence type="ECO:0000256" key="3">
    <source>
        <dbReference type="ARBA" id="ARBA00026121"/>
    </source>
</evidence>
<dbReference type="InterPro" id="IPR042099">
    <property type="entry name" value="ANL_N_sf"/>
</dbReference>
<dbReference type="InterPro" id="IPR020459">
    <property type="entry name" value="AMP-binding"/>
</dbReference>
<evidence type="ECO:0000256" key="2">
    <source>
        <dbReference type="ARBA" id="ARBA00022832"/>
    </source>
</evidence>
<organism evidence="5 6">
    <name type="scientific">Romanomermis culicivorax</name>
    <name type="common">Nematode worm</name>
    <dbReference type="NCBI Taxonomy" id="13658"/>
    <lineage>
        <taxon>Eukaryota</taxon>
        <taxon>Metazoa</taxon>
        <taxon>Ecdysozoa</taxon>
        <taxon>Nematoda</taxon>
        <taxon>Enoplea</taxon>
        <taxon>Dorylaimia</taxon>
        <taxon>Mermithida</taxon>
        <taxon>Mermithoidea</taxon>
        <taxon>Mermithidae</taxon>
        <taxon>Romanomermis</taxon>
    </lineage>
</organism>
<dbReference type="GO" id="GO:0005783">
    <property type="term" value="C:endoplasmic reticulum"/>
    <property type="evidence" value="ECO:0007669"/>
    <property type="project" value="TreeGrafter"/>
</dbReference>
<evidence type="ECO:0000313" key="6">
    <source>
        <dbReference type="WBParaSite" id="nRc.2.0.1.t03630-RA"/>
    </source>
</evidence>
<keyword evidence="2" id="KW-0443">Lipid metabolism</keyword>
<dbReference type="EC" id="6.2.1.3" evidence="3"/>
<dbReference type="Proteomes" id="UP000887565">
    <property type="component" value="Unplaced"/>
</dbReference>
<evidence type="ECO:0000256" key="1">
    <source>
        <dbReference type="ARBA" id="ARBA00022598"/>
    </source>
</evidence>
<dbReference type="PRINTS" id="PR00154">
    <property type="entry name" value="AMPBINDING"/>
</dbReference>
<dbReference type="OMA" id="ITHRNCI"/>
<proteinExistence type="predicted"/>
<dbReference type="AlphaFoldDB" id="A0A915HQ86"/>
<dbReference type="PANTHER" id="PTHR43272:SF107">
    <property type="entry name" value="LONG-CHAIN-FATTY-ACID--COA LIGASE 5"/>
    <property type="match status" value="1"/>
</dbReference>
<dbReference type="WBParaSite" id="nRc.2.0.1.t03630-RA">
    <property type="protein sequence ID" value="nRc.2.0.1.t03630-RA"/>
    <property type="gene ID" value="nRc.2.0.1.g03630"/>
</dbReference>
<protein>
    <recommendedName>
        <fullName evidence="3">long-chain-fatty-acid--CoA ligase</fullName>
        <ecNumber evidence="3">6.2.1.3</ecNumber>
    </recommendedName>
</protein>
<name>A0A915HQ86_ROMCU</name>
<evidence type="ECO:0000313" key="5">
    <source>
        <dbReference type="Proteomes" id="UP000887565"/>
    </source>
</evidence>
<dbReference type="InterPro" id="IPR000873">
    <property type="entry name" value="AMP-dep_synth/lig_dom"/>
</dbReference>
<keyword evidence="2" id="KW-0276">Fatty acid metabolism</keyword>